<dbReference type="InterPro" id="IPR013785">
    <property type="entry name" value="Aldolase_TIM"/>
</dbReference>
<dbReference type="EMBL" id="BJMU01000029">
    <property type="protein sequence ID" value="GEB84067.1"/>
    <property type="molecule type" value="Genomic_DNA"/>
</dbReference>
<dbReference type="GO" id="GO:0010181">
    <property type="term" value="F:FMN binding"/>
    <property type="evidence" value="ECO:0007669"/>
    <property type="project" value="InterPro"/>
</dbReference>
<accession>A0A4Y3TSJ9</accession>
<gene>
    <name evidence="6" type="primary">nemA</name>
    <name evidence="6" type="ORF">AOR01nite_25440</name>
</gene>
<dbReference type="InterPro" id="IPR001155">
    <property type="entry name" value="OxRdtase_FMN_N"/>
</dbReference>
<evidence type="ECO:0000256" key="4">
    <source>
        <dbReference type="SAM" id="Coils"/>
    </source>
</evidence>
<dbReference type="STRING" id="104099.AD949_00955"/>
<evidence type="ECO:0000259" key="5">
    <source>
        <dbReference type="Pfam" id="PF00724"/>
    </source>
</evidence>
<keyword evidence="4" id="KW-0175">Coiled coil</keyword>
<comment type="similarity">
    <text evidence="2">Belongs to the NADH:flavin oxidoreductase/NADH oxidase family.</text>
</comment>
<dbReference type="PANTHER" id="PTHR22893">
    <property type="entry name" value="NADH OXIDOREDUCTASE-RELATED"/>
    <property type="match status" value="1"/>
</dbReference>
<comment type="caution">
    <text evidence="6">The sequence shown here is derived from an EMBL/GenBank/DDBJ whole genome shotgun (WGS) entry which is preliminary data.</text>
</comment>
<dbReference type="CDD" id="cd02933">
    <property type="entry name" value="OYE_like_FMN"/>
    <property type="match status" value="1"/>
</dbReference>
<sequence length="361" mass="39825">MVTLFDPIQLGDIHAANRVIMAPLTRARATRDHIPTPIMAEYYAQRSSAGLIISEAVGISQEGLGWPYAPGIWSQQQVEAWKPVVEAVHKKNGKIVAQLWHMGRMVHSSVTGLQPVSCSPTTPSEKLHTYDGKQDAEQARELTKQDIERILEEYERATRNALAAGFDGVQIHAANGYLIDEFLRDSTNLRTDSYGGSAENRIRFLQDVAERVVAIAGAGKTSVRLSPNGESQGCIDSHPEHVFVPAACMLNTLEIAFLELRESSPDGTFFGQTNQAKLHGPIKNVFHHPLILNQDYTREDALAAVETGIADAISFGRNFIANPDLVYRLENDLPLNQDIVKTWYSQGQAGYTDYSALNKEG</sequence>
<dbReference type="SUPFAM" id="SSF51395">
    <property type="entry name" value="FMN-linked oxidoreductases"/>
    <property type="match status" value="1"/>
</dbReference>
<feature type="coiled-coil region" evidence="4">
    <location>
        <begin position="133"/>
        <end position="164"/>
    </location>
</feature>
<dbReference type="PANTHER" id="PTHR22893:SF91">
    <property type="entry name" value="NADPH DEHYDROGENASE 2-RELATED"/>
    <property type="match status" value="1"/>
</dbReference>
<dbReference type="FunFam" id="3.20.20.70:FF:000059">
    <property type="entry name" value="N-ethylmaleimide reductase, FMN-linked"/>
    <property type="match status" value="1"/>
</dbReference>
<dbReference type="GO" id="GO:0005829">
    <property type="term" value="C:cytosol"/>
    <property type="evidence" value="ECO:0007669"/>
    <property type="project" value="UniProtKB-ARBA"/>
</dbReference>
<evidence type="ECO:0000256" key="1">
    <source>
        <dbReference type="ARBA" id="ARBA00001917"/>
    </source>
</evidence>
<proteinExistence type="inferred from homology"/>
<dbReference type="RefSeq" id="WP_048834747.1">
    <property type="nucleotide sequence ID" value="NZ_BJMU01000029.1"/>
</dbReference>
<reference evidence="6 7" key="1">
    <citation type="submission" date="2019-06" db="EMBL/GenBank/DDBJ databases">
        <title>Whole genome shotgun sequence of Acetobacter orleanensis NBRC 13752.</title>
        <authorList>
            <person name="Hosoyama A."/>
            <person name="Uohara A."/>
            <person name="Ohji S."/>
            <person name="Ichikawa N."/>
        </authorList>
    </citation>
    <scope>NUCLEOTIDE SEQUENCE [LARGE SCALE GENOMIC DNA]</scope>
    <source>
        <strain evidence="6 7">NBRC 13752</strain>
    </source>
</reference>
<evidence type="ECO:0000313" key="7">
    <source>
        <dbReference type="Proteomes" id="UP000317617"/>
    </source>
</evidence>
<evidence type="ECO:0000256" key="2">
    <source>
        <dbReference type="ARBA" id="ARBA00005979"/>
    </source>
</evidence>
<comment type="cofactor">
    <cofactor evidence="1">
        <name>FMN</name>
        <dbReference type="ChEBI" id="CHEBI:58210"/>
    </cofactor>
</comment>
<keyword evidence="3" id="KW-0560">Oxidoreductase</keyword>
<keyword evidence="7" id="KW-1185">Reference proteome</keyword>
<dbReference type="AlphaFoldDB" id="A0A4Y3TSJ9"/>
<evidence type="ECO:0000313" key="6">
    <source>
        <dbReference type="EMBL" id="GEB84067.1"/>
    </source>
</evidence>
<protein>
    <submittedName>
        <fullName evidence="6">Alkene reductase</fullName>
    </submittedName>
</protein>
<organism evidence="6 7">
    <name type="scientific">Acetobacter orleanensis</name>
    <dbReference type="NCBI Taxonomy" id="104099"/>
    <lineage>
        <taxon>Bacteria</taxon>
        <taxon>Pseudomonadati</taxon>
        <taxon>Pseudomonadota</taxon>
        <taxon>Alphaproteobacteria</taxon>
        <taxon>Acetobacterales</taxon>
        <taxon>Acetobacteraceae</taxon>
        <taxon>Acetobacter</taxon>
    </lineage>
</organism>
<evidence type="ECO:0000256" key="3">
    <source>
        <dbReference type="ARBA" id="ARBA00023002"/>
    </source>
</evidence>
<name>A0A4Y3TSJ9_9PROT</name>
<dbReference type="GO" id="GO:0016628">
    <property type="term" value="F:oxidoreductase activity, acting on the CH-CH group of donors, NAD or NADP as acceptor"/>
    <property type="evidence" value="ECO:0007669"/>
    <property type="project" value="UniProtKB-ARBA"/>
</dbReference>
<dbReference type="Pfam" id="PF00724">
    <property type="entry name" value="Oxidored_FMN"/>
    <property type="match status" value="1"/>
</dbReference>
<dbReference type="OrthoDB" id="9804454at2"/>
<dbReference type="Proteomes" id="UP000317617">
    <property type="component" value="Unassembled WGS sequence"/>
</dbReference>
<dbReference type="InterPro" id="IPR045247">
    <property type="entry name" value="Oye-like"/>
</dbReference>
<dbReference type="Gene3D" id="3.20.20.70">
    <property type="entry name" value="Aldolase class I"/>
    <property type="match status" value="1"/>
</dbReference>
<feature type="domain" description="NADH:flavin oxidoreductase/NADH oxidase N-terminal" evidence="5">
    <location>
        <begin position="4"/>
        <end position="336"/>
    </location>
</feature>